<accession>A0AAW1LCF2</accession>
<sequence>MSYEKEQAGLWKLWEEFEDETKLESDEEHSSDGELDIIVANADEQGEENDVIMQEQANDLQEGAHDFYESRIGNQKYFYDKNGNKWLKESYHRQVRTRTENIIVVLPGVKRQANSAKTPIDCWRLFVDDNMIADIVECTNRKIVVRAQTYNADHLYMVK</sequence>
<dbReference type="AlphaFoldDB" id="A0AAW1LCF2"/>
<protein>
    <submittedName>
        <fullName evidence="1">Uncharacterized protein</fullName>
    </submittedName>
</protein>
<keyword evidence="2" id="KW-1185">Reference proteome</keyword>
<organism evidence="1 2">
    <name type="scientific">Popillia japonica</name>
    <name type="common">Japanese beetle</name>
    <dbReference type="NCBI Taxonomy" id="7064"/>
    <lineage>
        <taxon>Eukaryota</taxon>
        <taxon>Metazoa</taxon>
        <taxon>Ecdysozoa</taxon>
        <taxon>Arthropoda</taxon>
        <taxon>Hexapoda</taxon>
        <taxon>Insecta</taxon>
        <taxon>Pterygota</taxon>
        <taxon>Neoptera</taxon>
        <taxon>Endopterygota</taxon>
        <taxon>Coleoptera</taxon>
        <taxon>Polyphaga</taxon>
        <taxon>Scarabaeiformia</taxon>
        <taxon>Scarabaeidae</taxon>
        <taxon>Rutelinae</taxon>
        <taxon>Popillia</taxon>
    </lineage>
</organism>
<dbReference type="EMBL" id="JASPKY010000127">
    <property type="protein sequence ID" value="KAK9731770.1"/>
    <property type="molecule type" value="Genomic_DNA"/>
</dbReference>
<proteinExistence type="predicted"/>
<reference evidence="1 2" key="1">
    <citation type="journal article" date="2024" name="BMC Genomics">
        <title>De novo assembly and annotation of Popillia japonica's genome with initial clues to its potential as an invasive pest.</title>
        <authorList>
            <person name="Cucini C."/>
            <person name="Boschi S."/>
            <person name="Funari R."/>
            <person name="Cardaioli E."/>
            <person name="Iannotti N."/>
            <person name="Marturano G."/>
            <person name="Paoli F."/>
            <person name="Bruttini M."/>
            <person name="Carapelli A."/>
            <person name="Frati F."/>
            <person name="Nardi F."/>
        </authorList>
    </citation>
    <scope>NUCLEOTIDE SEQUENCE [LARGE SCALE GENOMIC DNA]</scope>
    <source>
        <strain evidence="1">DMR45628</strain>
    </source>
</reference>
<gene>
    <name evidence="1" type="ORF">QE152_g13357</name>
</gene>
<dbReference type="Proteomes" id="UP001458880">
    <property type="component" value="Unassembled WGS sequence"/>
</dbReference>
<evidence type="ECO:0000313" key="2">
    <source>
        <dbReference type="Proteomes" id="UP001458880"/>
    </source>
</evidence>
<comment type="caution">
    <text evidence="1">The sequence shown here is derived from an EMBL/GenBank/DDBJ whole genome shotgun (WGS) entry which is preliminary data.</text>
</comment>
<evidence type="ECO:0000313" key="1">
    <source>
        <dbReference type="EMBL" id="KAK9731770.1"/>
    </source>
</evidence>
<name>A0AAW1LCF2_POPJA</name>